<sequence length="269" mass="30374">MKRQRGHSVDQVHQVLEERIVSGFYAPGLRLSQELLAEELNTSRTPLREAFNRLQANGLVVASNNRGVEVAPIRFEHTEQLYALRLLVEPPLIAALIPSVAPKDIQTMRAALESMRTHSYSTRAFQDAHLQFHQVLLSRYPEAMRVAVESAYQRIHRHQQLHFSRPHVPEDFTTIDQHFLDAIEAGNAELARKWNEFHLIDTALGLMLDIDPEQRLDSLQLSAAGVNIVLEQPATVPARPVRIRWNRPGTASMPAVETVNLIHAPEPPG</sequence>
<keyword evidence="1" id="KW-0805">Transcription regulation</keyword>
<proteinExistence type="predicted"/>
<dbReference type="InterPro" id="IPR011711">
    <property type="entry name" value="GntR_C"/>
</dbReference>
<dbReference type="AlphaFoldDB" id="A0A6P2KZU0"/>
<dbReference type="SMART" id="SM00345">
    <property type="entry name" value="HTH_GNTR"/>
    <property type="match status" value="1"/>
</dbReference>
<dbReference type="GO" id="GO:0003677">
    <property type="term" value="F:DNA binding"/>
    <property type="evidence" value="ECO:0007669"/>
    <property type="project" value="UniProtKB-KW"/>
</dbReference>
<accession>A0A6P2KZU0</accession>
<dbReference type="Pfam" id="PF00392">
    <property type="entry name" value="GntR"/>
    <property type="match status" value="1"/>
</dbReference>
<gene>
    <name evidence="5" type="ORF">BPA30113_02850</name>
</gene>
<dbReference type="PANTHER" id="PTHR43537:SF5">
    <property type="entry name" value="UXU OPERON TRANSCRIPTIONAL REGULATOR"/>
    <property type="match status" value="1"/>
</dbReference>
<evidence type="ECO:0000256" key="3">
    <source>
        <dbReference type="ARBA" id="ARBA00023163"/>
    </source>
</evidence>
<reference evidence="5 6" key="1">
    <citation type="submission" date="2019-09" db="EMBL/GenBank/DDBJ databases">
        <authorList>
            <person name="Depoorter E."/>
        </authorList>
    </citation>
    <scope>NUCLEOTIDE SEQUENCE [LARGE SCALE GENOMIC DNA]</scope>
    <source>
        <strain evidence="5">LMG 30113</strain>
    </source>
</reference>
<protein>
    <submittedName>
        <fullName evidence="5">GntR family transcriptional regulator</fullName>
    </submittedName>
</protein>
<dbReference type="SMART" id="SM00895">
    <property type="entry name" value="FCD"/>
    <property type="match status" value="1"/>
</dbReference>
<dbReference type="Gene3D" id="1.20.120.530">
    <property type="entry name" value="GntR ligand-binding domain-like"/>
    <property type="match status" value="1"/>
</dbReference>
<evidence type="ECO:0000259" key="4">
    <source>
        <dbReference type="PROSITE" id="PS50949"/>
    </source>
</evidence>
<dbReference type="InterPro" id="IPR036388">
    <property type="entry name" value="WH-like_DNA-bd_sf"/>
</dbReference>
<dbReference type="RefSeq" id="WP_034200234.1">
    <property type="nucleotide sequence ID" value="NZ_CABVQD010000007.1"/>
</dbReference>
<keyword evidence="3" id="KW-0804">Transcription</keyword>
<dbReference type="CDD" id="cd07377">
    <property type="entry name" value="WHTH_GntR"/>
    <property type="match status" value="1"/>
</dbReference>
<keyword evidence="2" id="KW-0238">DNA-binding</keyword>
<dbReference type="GO" id="GO:0003700">
    <property type="term" value="F:DNA-binding transcription factor activity"/>
    <property type="evidence" value="ECO:0007669"/>
    <property type="project" value="InterPro"/>
</dbReference>
<dbReference type="SUPFAM" id="SSF46785">
    <property type="entry name" value="Winged helix' DNA-binding domain"/>
    <property type="match status" value="1"/>
</dbReference>
<evidence type="ECO:0000313" key="5">
    <source>
        <dbReference type="EMBL" id="VWB63966.1"/>
    </source>
</evidence>
<dbReference type="SUPFAM" id="SSF48008">
    <property type="entry name" value="GntR ligand-binding domain-like"/>
    <property type="match status" value="1"/>
</dbReference>
<evidence type="ECO:0000256" key="2">
    <source>
        <dbReference type="ARBA" id="ARBA00023125"/>
    </source>
</evidence>
<dbReference type="Gene3D" id="1.10.10.10">
    <property type="entry name" value="Winged helix-like DNA-binding domain superfamily/Winged helix DNA-binding domain"/>
    <property type="match status" value="1"/>
</dbReference>
<dbReference type="PROSITE" id="PS50949">
    <property type="entry name" value="HTH_GNTR"/>
    <property type="match status" value="1"/>
</dbReference>
<evidence type="ECO:0000256" key="1">
    <source>
        <dbReference type="ARBA" id="ARBA00023015"/>
    </source>
</evidence>
<evidence type="ECO:0000313" key="6">
    <source>
        <dbReference type="Proteomes" id="UP000494330"/>
    </source>
</evidence>
<keyword evidence="6" id="KW-1185">Reference proteome</keyword>
<dbReference type="InterPro" id="IPR036390">
    <property type="entry name" value="WH_DNA-bd_sf"/>
</dbReference>
<name>A0A6P2KZU0_9BURK</name>
<organism evidence="5 6">
    <name type="scientific">Burkholderia paludis</name>
    <dbReference type="NCBI Taxonomy" id="1506587"/>
    <lineage>
        <taxon>Bacteria</taxon>
        <taxon>Pseudomonadati</taxon>
        <taxon>Pseudomonadota</taxon>
        <taxon>Betaproteobacteria</taxon>
        <taxon>Burkholderiales</taxon>
        <taxon>Burkholderiaceae</taxon>
        <taxon>Burkholderia</taxon>
        <taxon>Burkholderia cepacia complex</taxon>
    </lineage>
</organism>
<dbReference type="InterPro" id="IPR008920">
    <property type="entry name" value="TF_FadR/GntR_C"/>
</dbReference>
<dbReference type="Proteomes" id="UP000494330">
    <property type="component" value="Unassembled WGS sequence"/>
</dbReference>
<dbReference type="Pfam" id="PF07729">
    <property type="entry name" value="FCD"/>
    <property type="match status" value="1"/>
</dbReference>
<feature type="domain" description="HTH gntR-type" evidence="4">
    <location>
        <begin position="6"/>
        <end position="73"/>
    </location>
</feature>
<dbReference type="InterPro" id="IPR000524">
    <property type="entry name" value="Tscrpt_reg_HTH_GntR"/>
</dbReference>
<dbReference type="PANTHER" id="PTHR43537">
    <property type="entry name" value="TRANSCRIPTIONAL REGULATOR, GNTR FAMILY"/>
    <property type="match status" value="1"/>
</dbReference>
<dbReference type="EMBL" id="CABVQD010000007">
    <property type="protein sequence ID" value="VWB63966.1"/>
    <property type="molecule type" value="Genomic_DNA"/>
</dbReference>